<dbReference type="Pfam" id="PF00931">
    <property type="entry name" value="NB-ARC"/>
    <property type="match status" value="1"/>
</dbReference>
<dbReference type="GO" id="GO:0000160">
    <property type="term" value="P:phosphorelay signal transduction system"/>
    <property type="evidence" value="ECO:0007669"/>
    <property type="project" value="UniProtKB-KW"/>
</dbReference>
<protein>
    <submittedName>
        <fullName evidence="10">NB-ARC domain-containing protein</fullName>
    </submittedName>
</protein>
<accession>A0AAU2VMI9</accession>
<keyword evidence="2" id="KW-0677">Repeat</keyword>
<evidence type="ECO:0000256" key="6">
    <source>
        <dbReference type="ARBA" id="ARBA00023163"/>
    </source>
</evidence>
<dbReference type="InterPro" id="IPR027417">
    <property type="entry name" value="P-loop_NTPase"/>
</dbReference>
<evidence type="ECO:0000256" key="7">
    <source>
        <dbReference type="PROSITE-ProRule" id="PRU00339"/>
    </source>
</evidence>
<proteinExistence type="inferred from homology"/>
<dbReference type="InterPro" id="IPR002182">
    <property type="entry name" value="NB-ARC"/>
</dbReference>
<name>A0AAU2VMI9_9ACTN</name>
<dbReference type="GO" id="GO:0006355">
    <property type="term" value="P:regulation of DNA-templated transcription"/>
    <property type="evidence" value="ECO:0007669"/>
    <property type="project" value="InterPro"/>
</dbReference>
<sequence length="982" mass="106106">MAVQGSQRTAAGGGASEPLRIEILGPVRVRRGTTAADIAPVRRQAVLVALALRRNGRVGYGQLLDDVWGTHPPESGHRVLASYVFALRKALDPKGTKPGTSVIRGGGGGYRLVLDDLELDTAELETHAQAARRAKDSGDLATATDRFAAALALFRGEPLTGLPGPCARAERQRLTERRVALQSGRLECLIGLGRAGDTLDELAALTSADPLNEPLLGLRMRALYTVERQDEALKAFAAMRVRLADELGVDPGRQLQRVHEAVLRRDDAFLLSNAPARPARSRRVVKDLPGSVGRISGRAHELNLLTAPVPSDAVSLTTVDGTAGVGKTTLVLQAARQLSGDYPDGSLHADLRAHSEEQQSLAPQRVLRRFLRSLGEPNSEALSDLDELTAAWRTATSSLQLLLVLDDVANARQAAPLLPAGPGSRVLITSRRRLVELDADLRITVEPLEADGAVSLLRHMVGEERADTEPEAMRELARLCDGLPLALRIIGARLQTRPTWTPAFLVERMAGEEHRLAELSAGERSVEAAFRLSYDQLPERLQHGFRVLGLAPTTEVDKLASAAMLGCSPSEAENVLEGLVDVSLLQQPGPGRYRFHDLVRAHARRLAEATPEEHPAARTALFRLYLDAGRLASDWGPSGFPTGPQPTGTPFSDWQHAERWLDAAGTDLPDVVAHAAALGEADYASWIAEALTDYFLRRGLYHECTVTLETALACVDDATDRRMAPALRSGRGMIDFYQGRLAEGHTWFATALELSRRNNEPREEARALAGLGAVAFSLGRGEGAMPQLTAALNLAEEQGDSWLTGMSLNLLGSVHHYQGSIEAALDCLGLAYTHAETSGRPNLLSQALLGIGDVHLSQGRHCEAYGVFRRALDLVAESAPTLQQALLLARLGTAQETTDLDKALSLQREALALHERIDPLKEPHYDRLEMDIRCRLGQTYATAGLFHEGREQFLAALAISGAEAHIFEYARAKAGLGACRTT</sequence>
<reference evidence="10" key="1">
    <citation type="submission" date="2022-10" db="EMBL/GenBank/DDBJ databases">
        <title>The complete genomes of actinobacterial strains from the NBC collection.</title>
        <authorList>
            <person name="Joergensen T.S."/>
            <person name="Alvarez Arevalo M."/>
            <person name="Sterndorff E.B."/>
            <person name="Faurdal D."/>
            <person name="Vuksanovic O."/>
            <person name="Mourched A.-S."/>
            <person name="Charusanti P."/>
            <person name="Shaw S."/>
            <person name="Blin K."/>
            <person name="Weber T."/>
        </authorList>
    </citation>
    <scope>NUCLEOTIDE SEQUENCE</scope>
    <source>
        <strain evidence="10">NBC_00008</strain>
    </source>
</reference>
<dbReference type="CDD" id="cd15831">
    <property type="entry name" value="BTAD"/>
    <property type="match status" value="1"/>
</dbReference>
<evidence type="ECO:0000259" key="9">
    <source>
        <dbReference type="PROSITE" id="PS51755"/>
    </source>
</evidence>
<dbReference type="InterPro" id="IPR051677">
    <property type="entry name" value="AfsR-DnrI-RedD_regulator"/>
</dbReference>
<dbReference type="SMART" id="SM01043">
    <property type="entry name" value="BTAD"/>
    <property type="match status" value="1"/>
</dbReference>
<feature type="repeat" description="TPR" evidence="7">
    <location>
        <begin position="845"/>
        <end position="878"/>
    </location>
</feature>
<evidence type="ECO:0000313" key="10">
    <source>
        <dbReference type="EMBL" id="WTW68791.1"/>
    </source>
</evidence>
<dbReference type="GO" id="GO:0043531">
    <property type="term" value="F:ADP binding"/>
    <property type="evidence" value="ECO:0007669"/>
    <property type="project" value="InterPro"/>
</dbReference>
<dbReference type="SUPFAM" id="SSF48452">
    <property type="entry name" value="TPR-like"/>
    <property type="match status" value="2"/>
</dbReference>
<dbReference type="InterPro" id="IPR036388">
    <property type="entry name" value="WH-like_DNA-bd_sf"/>
</dbReference>
<evidence type="ECO:0000256" key="1">
    <source>
        <dbReference type="ARBA" id="ARBA00005820"/>
    </source>
</evidence>
<evidence type="ECO:0000256" key="3">
    <source>
        <dbReference type="ARBA" id="ARBA00023012"/>
    </source>
</evidence>
<dbReference type="PANTHER" id="PTHR35807:SF1">
    <property type="entry name" value="TRANSCRIPTIONAL REGULATOR REDD"/>
    <property type="match status" value="1"/>
</dbReference>
<dbReference type="InterPro" id="IPR042197">
    <property type="entry name" value="Apaf_helical"/>
</dbReference>
<feature type="DNA-binding region" description="OmpR/PhoB-type" evidence="8">
    <location>
        <begin position="6"/>
        <end position="114"/>
    </location>
</feature>
<dbReference type="InterPro" id="IPR001867">
    <property type="entry name" value="OmpR/PhoB-type_DNA-bd"/>
</dbReference>
<keyword evidence="7" id="KW-0802">TPR repeat</keyword>
<dbReference type="AlphaFoldDB" id="A0AAU2VMI9"/>
<dbReference type="PROSITE" id="PS50005">
    <property type="entry name" value="TPR"/>
    <property type="match status" value="1"/>
</dbReference>
<evidence type="ECO:0000256" key="5">
    <source>
        <dbReference type="ARBA" id="ARBA00023125"/>
    </source>
</evidence>
<dbReference type="SUPFAM" id="SSF52540">
    <property type="entry name" value="P-loop containing nucleoside triphosphate hydrolases"/>
    <property type="match status" value="1"/>
</dbReference>
<evidence type="ECO:0000256" key="4">
    <source>
        <dbReference type="ARBA" id="ARBA00023015"/>
    </source>
</evidence>
<dbReference type="Gene3D" id="1.10.8.430">
    <property type="entry name" value="Helical domain of apoptotic protease-activating factors"/>
    <property type="match status" value="1"/>
</dbReference>
<dbReference type="SUPFAM" id="SSF46894">
    <property type="entry name" value="C-terminal effector domain of the bipartite response regulators"/>
    <property type="match status" value="1"/>
</dbReference>
<dbReference type="SMART" id="SM00862">
    <property type="entry name" value="Trans_reg_C"/>
    <property type="match status" value="1"/>
</dbReference>
<evidence type="ECO:0000256" key="2">
    <source>
        <dbReference type="ARBA" id="ARBA00022737"/>
    </source>
</evidence>
<dbReference type="Pfam" id="PF03704">
    <property type="entry name" value="BTAD"/>
    <property type="match status" value="1"/>
</dbReference>
<dbReference type="InterPro" id="IPR016032">
    <property type="entry name" value="Sig_transdc_resp-reg_C-effctor"/>
</dbReference>
<dbReference type="SMART" id="SM00028">
    <property type="entry name" value="TPR"/>
    <property type="match status" value="5"/>
</dbReference>
<keyword evidence="4" id="KW-0805">Transcription regulation</keyword>
<organism evidence="10">
    <name type="scientific">Streptomyces sp. NBC_00008</name>
    <dbReference type="NCBI Taxonomy" id="2903610"/>
    <lineage>
        <taxon>Bacteria</taxon>
        <taxon>Bacillati</taxon>
        <taxon>Actinomycetota</taxon>
        <taxon>Actinomycetes</taxon>
        <taxon>Kitasatosporales</taxon>
        <taxon>Streptomycetaceae</taxon>
        <taxon>Streptomyces</taxon>
    </lineage>
</organism>
<dbReference type="PRINTS" id="PR00364">
    <property type="entry name" value="DISEASERSIST"/>
</dbReference>
<dbReference type="InterPro" id="IPR011990">
    <property type="entry name" value="TPR-like_helical_dom_sf"/>
</dbReference>
<dbReference type="PROSITE" id="PS51755">
    <property type="entry name" value="OMPR_PHOB"/>
    <property type="match status" value="1"/>
</dbReference>
<evidence type="ECO:0000256" key="8">
    <source>
        <dbReference type="PROSITE-ProRule" id="PRU01091"/>
    </source>
</evidence>
<dbReference type="InterPro" id="IPR005158">
    <property type="entry name" value="BTAD"/>
</dbReference>
<dbReference type="Gene3D" id="1.10.10.10">
    <property type="entry name" value="Winged helix-like DNA-binding domain superfamily/Winged helix DNA-binding domain"/>
    <property type="match status" value="2"/>
</dbReference>
<dbReference type="InterPro" id="IPR019734">
    <property type="entry name" value="TPR_rpt"/>
</dbReference>
<keyword evidence="3" id="KW-0902">Two-component regulatory system</keyword>
<dbReference type="EMBL" id="CP108313">
    <property type="protein sequence ID" value="WTW68791.1"/>
    <property type="molecule type" value="Genomic_DNA"/>
</dbReference>
<gene>
    <name evidence="10" type="ORF">OG398_11190</name>
</gene>
<dbReference type="GO" id="GO:0003677">
    <property type="term" value="F:DNA binding"/>
    <property type="evidence" value="ECO:0007669"/>
    <property type="project" value="UniProtKB-UniRule"/>
</dbReference>
<comment type="similarity">
    <text evidence="1">Belongs to the AfsR/DnrI/RedD regulatory family.</text>
</comment>
<keyword evidence="5 8" id="KW-0238">DNA-binding</keyword>
<dbReference type="Gene3D" id="3.40.50.300">
    <property type="entry name" value="P-loop containing nucleotide triphosphate hydrolases"/>
    <property type="match status" value="1"/>
</dbReference>
<keyword evidence="6" id="KW-0804">Transcription</keyword>
<dbReference type="Pfam" id="PF00486">
    <property type="entry name" value="Trans_reg_C"/>
    <property type="match status" value="1"/>
</dbReference>
<dbReference type="PANTHER" id="PTHR35807">
    <property type="entry name" value="TRANSCRIPTIONAL REGULATOR REDD-RELATED"/>
    <property type="match status" value="1"/>
</dbReference>
<dbReference type="Gene3D" id="1.25.40.10">
    <property type="entry name" value="Tetratricopeptide repeat domain"/>
    <property type="match status" value="2"/>
</dbReference>
<feature type="domain" description="OmpR/PhoB-type" evidence="9">
    <location>
        <begin position="6"/>
        <end position="114"/>
    </location>
</feature>